<keyword evidence="2" id="KW-1185">Reference proteome</keyword>
<protein>
    <submittedName>
        <fullName evidence="1">Uncharacterized protein</fullName>
    </submittedName>
</protein>
<dbReference type="RefSeq" id="WP_155525389.1">
    <property type="nucleotide sequence ID" value="NZ_JBHSRG010000003.1"/>
</dbReference>
<accession>A0ABW1PU36</accession>
<gene>
    <name evidence="1" type="ORF">ACFPZP_03335</name>
</gene>
<comment type="caution">
    <text evidence="1">The sequence shown here is derived from an EMBL/GenBank/DDBJ whole genome shotgun (WGS) entry which is preliminary data.</text>
</comment>
<proteinExistence type="predicted"/>
<evidence type="ECO:0000313" key="1">
    <source>
        <dbReference type="EMBL" id="MFC6120097.1"/>
    </source>
</evidence>
<dbReference type="Proteomes" id="UP001596169">
    <property type="component" value="Unassembled WGS sequence"/>
</dbReference>
<reference evidence="2" key="1">
    <citation type="journal article" date="2019" name="Int. J. Syst. Evol. Microbiol.">
        <title>The Global Catalogue of Microorganisms (GCM) 10K type strain sequencing project: providing services to taxonomists for standard genome sequencing and annotation.</title>
        <authorList>
            <consortium name="The Broad Institute Genomics Platform"/>
            <consortium name="The Broad Institute Genome Sequencing Center for Infectious Disease"/>
            <person name="Wu L."/>
            <person name="Ma J."/>
        </authorList>
    </citation>
    <scope>NUCLEOTIDE SEQUENCE [LARGE SCALE GENOMIC DNA]</scope>
    <source>
        <strain evidence="2">JCM30009</strain>
    </source>
</reference>
<evidence type="ECO:0000313" key="2">
    <source>
        <dbReference type="Proteomes" id="UP001596169"/>
    </source>
</evidence>
<sequence>MSAGFIIIGYDKNAEHITSEPFAINLNVLGGARLKIASNQTNEVYKAYFNELIKLGKEDITLIMDYYHEQSILMEGIKNDATKHE</sequence>
<organism evidence="1 2">
    <name type="scientific">Citrobacter bitternis</name>
    <dbReference type="NCBI Taxonomy" id="1585982"/>
    <lineage>
        <taxon>Bacteria</taxon>
        <taxon>Pseudomonadati</taxon>
        <taxon>Pseudomonadota</taxon>
        <taxon>Gammaproteobacteria</taxon>
        <taxon>Enterobacterales</taxon>
        <taxon>Enterobacteriaceae</taxon>
        <taxon>Citrobacter</taxon>
    </lineage>
</organism>
<name>A0ABW1PU36_9ENTR</name>
<dbReference type="EMBL" id="JBHSRG010000003">
    <property type="protein sequence ID" value="MFC6120097.1"/>
    <property type="molecule type" value="Genomic_DNA"/>
</dbReference>